<organism evidence="2">
    <name type="scientific">uncultured Thermomicrobiales bacterium</name>
    <dbReference type="NCBI Taxonomy" id="1645740"/>
    <lineage>
        <taxon>Bacteria</taxon>
        <taxon>Pseudomonadati</taxon>
        <taxon>Thermomicrobiota</taxon>
        <taxon>Thermomicrobia</taxon>
        <taxon>Thermomicrobiales</taxon>
        <taxon>environmental samples</taxon>
    </lineage>
</organism>
<protein>
    <submittedName>
        <fullName evidence="2">Uncharacterized protein</fullName>
    </submittedName>
</protein>
<dbReference type="AlphaFoldDB" id="A0A6J4USF9"/>
<evidence type="ECO:0000313" key="2">
    <source>
        <dbReference type="EMBL" id="CAA9556879.1"/>
    </source>
</evidence>
<accession>A0A6J4USF9</accession>
<gene>
    <name evidence="2" type="ORF">AVDCRST_MAG70-1357</name>
</gene>
<feature type="region of interest" description="Disordered" evidence="1">
    <location>
        <begin position="1"/>
        <end position="39"/>
    </location>
</feature>
<evidence type="ECO:0000256" key="1">
    <source>
        <dbReference type="SAM" id="MobiDB-lite"/>
    </source>
</evidence>
<dbReference type="EMBL" id="CADCWH010000214">
    <property type="protein sequence ID" value="CAA9556879.1"/>
    <property type="molecule type" value="Genomic_DNA"/>
</dbReference>
<proteinExistence type="predicted"/>
<name>A0A6J4USF9_9BACT</name>
<sequence>MPPGDRPRRRRGDPASPGRSETSDPARIRLSVRDLPGTG</sequence>
<reference evidence="2" key="1">
    <citation type="submission" date="2020-02" db="EMBL/GenBank/DDBJ databases">
        <authorList>
            <person name="Meier V. D."/>
        </authorList>
    </citation>
    <scope>NUCLEOTIDE SEQUENCE</scope>
    <source>
        <strain evidence="2">AVDCRST_MAG70</strain>
    </source>
</reference>